<dbReference type="InterPro" id="IPR036388">
    <property type="entry name" value="WH-like_DNA-bd_sf"/>
</dbReference>
<dbReference type="Gene3D" id="1.10.10.10">
    <property type="entry name" value="Winged helix-like DNA-binding domain superfamily/Winged helix DNA-binding domain"/>
    <property type="match status" value="1"/>
</dbReference>
<dbReference type="GO" id="GO:0006950">
    <property type="term" value="P:response to stress"/>
    <property type="evidence" value="ECO:0007669"/>
    <property type="project" value="TreeGrafter"/>
</dbReference>
<dbReference type="eggNOG" id="COG1846">
    <property type="taxonomic scope" value="Bacteria"/>
</dbReference>
<dbReference type="OrthoDB" id="3173926at2"/>
<dbReference type="KEGG" id="sna:Snas_3523"/>
<dbReference type="SUPFAM" id="SSF46785">
    <property type="entry name" value="Winged helix' DNA-binding domain"/>
    <property type="match status" value="1"/>
</dbReference>
<accession>D3PWG4</accession>
<dbReference type="Proteomes" id="UP000000844">
    <property type="component" value="Chromosome"/>
</dbReference>
<dbReference type="HOGENOM" id="CLU_083287_1_1_11"/>
<evidence type="ECO:0000259" key="1">
    <source>
        <dbReference type="PROSITE" id="PS50995"/>
    </source>
</evidence>
<dbReference type="RefSeq" id="WP_013018757.1">
    <property type="nucleotide sequence ID" value="NC_013947.1"/>
</dbReference>
<dbReference type="PANTHER" id="PTHR33164">
    <property type="entry name" value="TRANSCRIPTIONAL REGULATOR, MARR FAMILY"/>
    <property type="match status" value="1"/>
</dbReference>
<organism evidence="2 3">
    <name type="scientific">Stackebrandtia nassauensis (strain DSM 44728 / CIP 108903 / NRRL B-16338 / NBRC 102104 / LLR-40K-21)</name>
    <dbReference type="NCBI Taxonomy" id="446470"/>
    <lineage>
        <taxon>Bacteria</taxon>
        <taxon>Bacillati</taxon>
        <taxon>Actinomycetota</taxon>
        <taxon>Actinomycetes</taxon>
        <taxon>Glycomycetales</taxon>
        <taxon>Glycomycetaceae</taxon>
        <taxon>Stackebrandtia</taxon>
    </lineage>
</organism>
<dbReference type="PANTHER" id="PTHR33164:SF106">
    <property type="entry name" value="TRANSCRIPTIONAL REGULATORY PROTEIN"/>
    <property type="match status" value="1"/>
</dbReference>
<dbReference type="InterPro" id="IPR000835">
    <property type="entry name" value="HTH_MarR-typ"/>
</dbReference>
<name>D3PWG4_STANL</name>
<dbReference type="GO" id="GO:0003700">
    <property type="term" value="F:DNA-binding transcription factor activity"/>
    <property type="evidence" value="ECO:0007669"/>
    <property type="project" value="InterPro"/>
</dbReference>
<proteinExistence type="predicted"/>
<sequence>MSTGPRQPRSDDRAALVERLTNAGRRTSDAAVMFHTALSQHLGIGVSDWKILGLLDQHGPLSAGELSRHSGLAPASITGAVDRLVKRGYVKRLKAEGDARRVLVALDSQLLQGVETQFAAYFRRLTELLERYDDDQLALLAEFLDTNATLMSEATAEISQDH</sequence>
<reference evidence="2 3" key="1">
    <citation type="journal article" date="2009" name="Stand. Genomic Sci.">
        <title>Complete genome sequence of Stackebrandtia nassauensis type strain (LLR-40K-21).</title>
        <authorList>
            <person name="Munk C."/>
            <person name="Lapidus A."/>
            <person name="Copeland A."/>
            <person name="Jando M."/>
            <person name="Mayilraj S."/>
            <person name="Glavina Del Rio T."/>
            <person name="Nolan M."/>
            <person name="Chen F."/>
            <person name="Lucas S."/>
            <person name="Tice H."/>
            <person name="Cheng J.F."/>
            <person name="Han C."/>
            <person name="Detter J.C."/>
            <person name="Bruce D."/>
            <person name="Goodwin L."/>
            <person name="Chain P."/>
            <person name="Pitluck S."/>
            <person name="Goker M."/>
            <person name="Ovchinikova G."/>
            <person name="Pati A."/>
            <person name="Ivanova N."/>
            <person name="Mavromatis K."/>
            <person name="Chen A."/>
            <person name="Palaniappan K."/>
            <person name="Land M."/>
            <person name="Hauser L."/>
            <person name="Chang Y.J."/>
            <person name="Jeffries C.D."/>
            <person name="Bristow J."/>
            <person name="Eisen J.A."/>
            <person name="Markowitz V."/>
            <person name="Hugenholtz P."/>
            <person name="Kyrpides N.C."/>
            <person name="Klenk H.P."/>
        </authorList>
    </citation>
    <scope>NUCLEOTIDE SEQUENCE [LARGE SCALE GENOMIC DNA]</scope>
    <source>
        <strain evidence="3">DSM 44728 / CIP 108903 / NRRL B-16338 / NBRC 102104 / LLR-40K-21</strain>
    </source>
</reference>
<dbReference type="SMART" id="SM00347">
    <property type="entry name" value="HTH_MARR"/>
    <property type="match status" value="1"/>
</dbReference>
<dbReference type="PROSITE" id="PS50995">
    <property type="entry name" value="HTH_MARR_2"/>
    <property type="match status" value="1"/>
</dbReference>
<gene>
    <name evidence="2" type="ordered locus">Snas_3523</name>
</gene>
<dbReference type="Pfam" id="PF01047">
    <property type="entry name" value="MarR"/>
    <property type="match status" value="1"/>
</dbReference>
<dbReference type="STRING" id="446470.Snas_3523"/>
<dbReference type="InterPro" id="IPR039422">
    <property type="entry name" value="MarR/SlyA-like"/>
</dbReference>
<dbReference type="EMBL" id="CP001778">
    <property type="protein sequence ID" value="ADD43186.1"/>
    <property type="molecule type" value="Genomic_DNA"/>
</dbReference>
<feature type="domain" description="HTH marR-type" evidence="1">
    <location>
        <begin position="13"/>
        <end position="149"/>
    </location>
</feature>
<dbReference type="InterPro" id="IPR036390">
    <property type="entry name" value="WH_DNA-bd_sf"/>
</dbReference>
<evidence type="ECO:0000313" key="2">
    <source>
        <dbReference type="EMBL" id="ADD43186.1"/>
    </source>
</evidence>
<keyword evidence="3" id="KW-1185">Reference proteome</keyword>
<protein>
    <submittedName>
        <fullName evidence="2">Transcriptional regulator, TrmB</fullName>
    </submittedName>
</protein>
<evidence type="ECO:0000313" key="3">
    <source>
        <dbReference type="Proteomes" id="UP000000844"/>
    </source>
</evidence>
<dbReference type="AlphaFoldDB" id="D3PWG4"/>